<dbReference type="Gene3D" id="2.40.50.100">
    <property type="match status" value="1"/>
</dbReference>
<dbReference type="Pfam" id="PF25876">
    <property type="entry name" value="HH_MFP_RND"/>
    <property type="match status" value="1"/>
</dbReference>
<name>A0A090QTE6_9GAMM</name>
<feature type="domain" description="Multidrug resistance protein MdtA-like alpha-helical hairpin" evidence="3">
    <location>
        <begin position="56"/>
        <end position="112"/>
    </location>
</feature>
<keyword evidence="2" id="KW-0175">Coiled coil</keyword>
<comment type="similarity">
    <text evidence="1">Belongs to the membrane fusion protein (MFP) (TC 8.A.1) family.</text>
</comment>
<dbReference type="EMBL" id="BBMN01000006">
    <property type="protein sequence ID" value="GAL05109.1"/>
    <property type="molecule type" value="Genomic_DNA"/>
</dbReference>
<gene>
    <name evidence="4" type="ORF">JCM19237_3492</name>
</gene>
<evidence type="ECO:0000256" key="2">
    <source>
        <dbReference type="SAM" id="Coils"/>
    </source>
</evidence>
<dbReference type="InterPro" id="IPR058624">
    <property type="entry name" value="MdtA-like_HH"/>
</dbReference>
<accession>A0A090QTE6</accession>
<dbReference type="eggNOG" id="COG0845">
    <property type="taxonomic scope" value="Bacteria"/>
</dbReference>
<proteinExistence type="inferred from homology"/>
<reference evidence="4 5" key="1">
    <citation type="journal article" date="2014" name="Genome Announc.">
        <title>Draft Genome Sequences of Two Vibrionaceae Species, Vibrio ponticus C121 and Photobacterium aphoticum C119, Isolated as Coral Reef Microbiota.</title>
        <authorList>
            <person name="Al-saari N."/>
            <person name="Meirelles P.M."/>
            <person name="Mino S."/>
            <person name="Suda W."/>
            <person name="Oshima K."/>
            <person name="Hattori M."/>
            <person name="Ohkuma M."/>
            <person name="Thompson F.L."/>
            <person name="Gomez-Gil B."/>
            <person name="Sawabe T."/>
            <person name="Sawabe T."/>
        </authorList>
    </citation>
    <scope>NUCLEOTIDE SEQUENCE [LARGE SCALE GENOMIC DNA]</scope>
    <source>
        <strain evidence="4 5">JCM 19237</strain>
    </source>
</reference>
<dbReference type="GO" id="GO:1990281">
    <property type="term" value="C:efflux pump complex"/>
    <property type="evidence" value="ECO:0007669"/>
    <property type="project" value="TreeGrafter"/>
</dbReference>
<dbReference type="AlphaFoldDB" id="A0A090QTE6"/>
<dbReference type="InterPro" id="IPR006143">
    <property type="entry name" value="RND_pump_MFP"/>
</dbReference>
<dbReference type="Gene3D" id="1.10.287.470">
    <property type="entry name" value="Helix hairpin bin"/>
    <property type="match status" value="1"/>
</dbReference>
<evidence type="ECO:0000313" key="5">
    <source>
        <dbReference type="Proteomes" id="UP000029227"/>
    </source>
</evidence>
<dbReference type="PANTHER" id="PTHR30469">
    <property type="entry name" value="MULTIDRUG RESISTANCE PROTEIN MDTA"/>
    <property type="match status" value="1"/>
</dbReference>
<organism evidence="4 5">
    <name type="scientific">Photobacterium aphoticum</name>
    <dbReference type="NCBI Taxonomy" id="754436"/>
    <lineage>
        <taxon>Bacteria</taxon>
        <taxon>Pseudomonadati</taxon>
        <taxon>Pseudomonadota</taxon>
        <taxon>Gammaproteobacteria</taxon>
        <taxon>Vibrionales</taxon>
        <taxon>Vibrionaceae</taxon>
        <taxon>Photobacterium</taxon>
    </lineage>
</organism>
<dbReference type="Proteomes" id="UP000029227">
    <property type="component" value="Unassembled WGS sequence"/>
</dbReference>
<evidence type="ECO:0000256" key="1">
    <source>
        <dbReference type="ARBA" id="ARBA00009477"/>
    </source>
</evidence>
<evidence type="ECO:0000313" key="4">
    <source>
        <dbReference type="EMBL" id="GAL05109.1"/>
    </source>
</evidence>
<evidence type="ECO:0000259" key="3">
    <source>
        <dbReference type="Pfam" id="PF25876"/>
    </source>
</evidence>
<dbReference type="GO" id="GO:0015562">
    <property type="term" value="F:efflux transmembrane transporter activity"/>
    <property type="evidence" value="ECO:0007669"/>
    <property type="project" value="TreeGrafter"/>
</dbReference>
<dbReference type="PANTHER" id="PTHR30469:SF20">
    <property type="entry name" value="EFFLUX RND TRANSPORTER PERIPLASMIC ADAPTOR SUBUNIT"/>
    <property type="match status" value="1"/>
</dbReference>
<sequence length="201" mass="22475">MRCFVPSAVVEAGDKAVLAFRVSGQLDKVVVDPGDNVKRGQTLAHLNTDQLRLLVEQAQANYELANVQYKRDRELLKTNVVSELDFDRSKAERNQAKAELEKAQANLKYATLIAPYDGTLSLSLIENYEYVTAKQPVMHIQSAGLINVTFQLPDQLLTRFQHSTGFDIKPVFRLTPSPISNFLPNLKSSIPKPTRKPPAIK</sequence>
<protein>
    <submittedName>
        <fullName evidence="4">Probable Co/Zn/Cd efflux system membrane fusion protein</fullName>
    </submittedName>
</protein>
<dbReference type="STRING" id="754436.JCM19237_3492"/>
<comment type="caution">
    <text evidence="4">The sequence shown here is derived from an EMBL/GenBank/DDBJ whole genome shotgun (WGS) entry which is preliminary data.</text>
</comment>
<dbReference type="NCBIfam" id="TIGR01730">
    <property type="entry name" value="RND_mfp"/>
    <property type="match status" value="1"/>
</dbReference>
<dbReference type="SUPFAM" id="SSF111369">
    <property type="entry name" value="HlyD-like secretion proteins"/>
    <property type="match status" value="1"/>
</dbReference>
<feature type="coiled-coil region" evidence="2">
    <location>
        <begin position="86"/>
        <end position="113"/>
    </location>
</feature>